<keyword evidence="2 4" id="KW-0808">Transferase</keyword>
<dbReference type="AlphaFoldDB" id="A0ABD4Z5L8"/>
<evidence type="ECO:0000256" key="3">
    <source>
        <dbReference type="ARBA" id="ARBA00022691"/>
    </source>
</evidence>
<dbReference type="InterPro" id="IPR002935">
    <property type="entry name" value="SAM_O-MeTrfase"/>
</dbReference>
<name>A0ABD4Z5L8_9CREN</name>
<proteinExistence type="predicted"/>
<dbReference type="PANTHER" id="PTHR43167">
    <property type="entry name" value="PUTATIVE (AFU_ORTHOLOGUE AFUA_6G01830)-RELATED"/>
    <property type="match status" value="1"/>
</dbReference>
<evidence type="ECO:0000256" key="1">
    <source>
        <dbReference type="ARBA" id="ARBA00022603"/>
    </source>
</evidence>
<evidence type="ECO:0000313" key="4">
    <source>
        <dbReference type="EMBL" id="MDK6028591.1"/>
    </source>
</evidence>
<dbReference type="InterPro" id="IPR029063">
    <property type="entry name" value="SAM-dependent_MTases_sf"/>
</dbReference>
<keyword evidence="1 4" id="KW-0489">Methyltransferase</keyword>
<protein>
    <submittedName>
        <fullName evidence="4">Class I SAM-dependent methyltransferase</fullName>
        <ecNumber evidence="4">2.1.1.-</ecNumber>
    </submittedName>
</protein>
<dbReference type="EC" id="2.1.1.-" evidence="4"/>
<dbReference type="EMBL" id="JASNVW010000002">
    <property type="protein sequence ID" value="MDK6028591.1"/>
    <property type="molecule type" value="Genomic_DNA"/>
</dbReference>
<evidence type="ECO:0000256" key="2">
    <source>
        <dbReference type="ARBA" id="ARBA00022679"/>
    </source>
</evidence>
<sequence>MDDFFAILRIVERKCDDFGVPRIDIDDGIALYSLLYVLATEKNNVVVIDAGAGVGYSTLWLLKALEDACAEGVLYAIERDKTRFLELEKTLGMLKASCVKVYSINDDAIEFVERKFDFETLNFIFIDIDKNKYFDMFIAAKNKLAKGGLMAFHNAYMVKNIVEKILNEAHKINWFATIIPTDEGILLLRKR</sequence>
<dbReference type="Proteomes" id="UP001529235">
    <property type="component" value="Unassembled WGS sequence"/>
</dbReference>
<evidence type="ECO:0000313" key="5">
    <source>
        <dbReference type="Proteomes" id="UP001529235"/>
    </source>
</evidence>
<reference evidence="4 5" key="1">
    <citation type="submission" date="2023-05" db="EMBL/GenBank/DDBJ databases">
        <title>A new hyperthermophilic archaea 'Ignisphaera cupida' sp. nov. and description of the family 'Ignisphaeraceae' fam. nov.</title>
        <authorList>
            <person name="Podosokorskaya O.A."/>
            <person name="Elcheninov A.G."/>
            <person name="Klukina A."/>
            <person name="Merkel A.Y."/>
        </authorList>
    </citation>
    <scope>NUCLEOTIDE SEQUENCE [LARGE SCALE GENOMIC DNA]</scope>
    <source>
        <strain evidence="4 5">4213-co</strain>
    </source>
</reference>
<dbReference type="RefSeq" id="WP_285273568.1">
    <property type="nucleotide sequence ID" value="NZ_JASNVW010000002.1"/>
</dbReference>
<organism evidence="4 5">
    <name type="scientific">Ignisphaera cupida</name>
    <dbReference type="NCBI Taxonomy" id="3050454"/>
    <lineage>
        <taxon>Archaea</taxon>
        <taxon>Thermoproteota</taxon>
        <taxon>Thermoprotei</taxon>
        <taxon>Desulfurococcales</taxon>
        <taxon>Desulfurococcaceae</taxon>
        <taxon>Ignisphaera</taxon>
    </lineage>
</organism>
<dbReference type="PANTHER" id="PTHR43167:SF1">
    <property type="entry name" value="PUTATIVE (AFU_ORTHOLOGUE AFUA_6G01830)-RELATED"/>
    <property type="match status" value="1"/>
</dbReference>
<keyword evidence="5" id="KW-1185">Reference proteome</keyword>
<comment type="caution">
    <text evidence="4">The sequence shown here is derived from an EMBL/GenBank/DDBJ whole genome shotgun (WGS) entry which is preliminary data.</text>
</comment>
<accession>A0ABD4Z5L8</accession>
<keyword evidence="3" id="KW-0949">S-adenosyl-L-methionine</keyword>
<dbReference type="CDD" id="cd02440">
    <property type="entry name" value="AdoMet_MTases"/>
    <property type="match status" value="1"/>
</dbReference>
<dbReference type="GO" id="GO:0032259">
    <property type="term" value="P:methylation"/>
    <property type="evidence" value="ECO:0007669"/>
    <property type="project" value="UniProtKB-KW"/>
</dbReference>
<gene>
    <name evidence="4" type="ORF">QPL79_04385</name>
</gene>
<dbReference type="SUPFAM" id="SSF53335">
    <property type="entry name" value="S-adenosyl-L-methionine-dependent methyltransferases"/>
    <property type="match status" value="1"/>
</dbReference>
<dbReference type="Pfam" id="PF01596">
    <property type="entry name" value="Methyltransf_3"/>
    <property type="match status" value="1"/>
</dbReference>
<dbReference type="GO" id="GO:0008168">
    <property type="term" value="F:methyltransferase activity"/>
    <property type="evidence" value="ECO:0007669"/>
    <property type="project" value="UniProtKB-KW"/>
</dbReference>
<dbReference type="Gene3D" id="3.40.50.150">
    <property type="entry name" value="Vaccinia Virus protein VP39"/>
    <property type="match status" value="1"/>
</dbReference>